<dbReference type="InterPro" id="IPR046956">
    <property type="entry name" value="RLP23-like"/>
</dbReference>
<evidence type="ECO:0000256" key="7">
    <source>
        <dbReference type="ARBA" id="ARBA00022737"/>
    </source>
</evidence>
<proteinExistence type="inferred from homology"/>
<evidence type="ECO:0000313" key="15">
    <source>
        <dbReference type="EMBL" id="KAK8985550.1"/>
    </source>
</evidence>
<dbReference type="Pfam" id="PF13855">
    <property type="entry name" value="LRR_8"/>
    <property type="match status" value="5"/>
</dbReference>
<feature type="chain" id="PRO_5047247060" description="Leucine-rich repeat-containing N-terminal plant-type domain-containing protein" evidence="13">
    <location>
        <begin position="24"/>
        <end position="1057"/>
    </location>
</feature>
<gene>
    <name evidence="15" type="ORF">V6N11_068804</name>
</gene>
<dbReference type="PROSITE" id="PS51450">
    <property type="entry name" value="LRR"/>
    <property type="match status" value="6"/>
</dbReference>
<dbReference type="Pfam" id="PF00560">
    <property type="entry name" value="LRR_1"/>
    <property type="match status" value="5"/>
</dbReference>
<dbReference type="PANTHER" id="PTHR48061">
    <property type="entry name" value="LEUCINE-RICH REPEAT RECEPTOR PROTEIN KINASE EMS1-LIKE-RELATED"/>
    <property type="match status" value="1"/>
</dbReference>
<accession>A0ABR2PAT3</accession>
<keyword evidence="10" id="KW-0675">Receptor</keyword>
<dbReference type="InterPro" id="IPR003591">
    <property type="entry name" value="Leu-rich_rpt_typical-subtyp"/>
</dbReference>
<comment type="subcellular location">
    <subcellularLocation>
        <location evidence="1">Cell membrane</location>
        <topology evidence="1">Single-pass type I membrane protein</topology>
    </subcellularLocation>
</comment>
<keyword evidence="6 13" id="KW-0732">Signal</keyword>
<dbReference type="InterPro" id="IPR013210">
    <property type="entry name" value="LRR_N_plant-typ"/>
</dbReference>
<evidence type="ECO:0000256" key="10">
    <source>
        <dbReference type="ARBA" id="ARBA00023170"/>
    </source>
</evidence>
<dbReference type="Pfam" id="PF08263">
    <property type="entry name" value="LRRNT_2"/>
    <property type="match status" value="1"/>
</dbReference>
<evidence type="ECO:0000256" key="12">
    <source>
        <dbReference type="SAM" id="Phobius"/>
    </source>
</evidence>
<keyword evidence="4" id="KW-0433">Leucine-rich repeat</keyword>
<keyword evidence="9 12" id="KW-0472">Membrane</keyword>
<keyword evidence="7" id="KW-0677">Repeat</keyword>
<sequence>MKVWLIQSYFIFFSLFFNKTTCALTQSSCPHDQSLALTQFYNSFSFFCAWTGGSTAKAMSWQEGTNCCLWDGVKCDAETGNVIGLDLSWSCLVGSIPSNSTLFLLRHLRRLNLAYNDFSMSPIASQFGELTSLTHLNISLSGFAGKIPPEFSHLSKLVSLDLSYNPYLMFEGHVFGNLTQLSHLILSDVNMSLVEPASFLNMSSYITTLIIGDDGLHGMFPEDVFHLPYLEAFCCSSSHLKIKFPTTNWSSPLKSLQVKNSYVQELPDSIGNLRSLEVLDLSYSNLRGSIPASFANLTQLKYLDLHSNSLTGPILSSFSHFKHLTYLDLSENNLVGQISDTVGNLTNLVHLSLSLNNLSGLLPVSALNLPQVQFVDLSGNELVGPLPCRVSGLSLLAELYLDDNFLSGRVPSWLFSLPSLAVLSLHNNRLTGFIHQFDKVAPLKSVDLSNNEIEGPIPVSCFQLVNLTDLDLSSNNLSGSFELDNLSNLSTLESLDLSNNPLLSFTSVSNGNYYLPHLFGLNLSYCNASEFPNFVRNLAGLTDLDLSYNRIRVIEADMFVKLKNLESLDLSHNKPLSLSNKNNLTLVLPYLHTLSLSSCNITEFSNFLTTQKGLADLDLSMNLLKVVEYSSWKNLIVLNLGSNLLEGPLLAPPPSTSILLISKNRLTGEIPSSICNLEKDTVLDLSHNNLSGAIPRCLGMRNIVVLDLQMNHFHGNIPDFCVKGSHGLQTLSLNNNELDGTLPKSLANCFDLEVLNLGNNKINDTFPHWLGILPRLRVLVLRSNYFHGQLIHSENGSHFLTLQILDLSRNEFSGFLPITYFTSLKGMMNLAEVQMGYIGDDYGSNYRDSMVVTMKGVDFELERILTIFATLDMSSNKFEGTIPKTVGNLVSLQVLNLSHNHLTGHIPSSLGKVAALESLDLSCNKLVGEIPSQLTGLNFLEALNLSENHLVGLIPQGKQFNNFLNDSYTGNSGLCGFPVSKGCGHSVQPPATFDEQEADSDSTFEWDWKFVMMGYGCGMVFGFSAGYIMMTIRKPKWLVGMIQRAGNKVVRRFNKYR</sequence>
<feature type="signal peptide" evidence="13">
    <location>
        <begin position="1"/>
        <end position="23"/>
    </location>
</feature>
<evidence type="ECO:0000256" key="3">
    <source>
        <dbReference type="ARBA" id="ARBA00022475"/>
    </source>
</evidence>
<dbReference type="PRINTS" id="PR00019">
    <property type="entry name" value="LEURICHRPT"/>
</dbReference>
<keyword evidence="3" id="KW-1003">Cell membrane</keyword>
<feature type="transmembrane region" description="Helical" evidence="12">
    <location>
        <begin position="1010"/>
        <end position="1032"/>
    </location>
</feature>
<evidence type="ECO:0000256" key="4">
    <source>
        <dbReference type="ARBA" id="ARBA00022614"/>
    </source>
</evidence>
<dbReference type="EMBL" id="JBBPBN010000069">
    <property type="protein sequence ID" value="KAK8985550.1"/>
    <property type="molecule type" value="Genomic_DNA"/>
</dbReference>
<evidence type="ECO:0000256" key="1">
    <source>
        <dbReference type="ARBA" id="ARBA00004251"/>
    </source>
</evidence>
<reference evidence="15 16" key="1">
    <citation type="journal article" date="2024" name="G3 (Bethesda)">
        <title>Genome assembly of Hibiscus sabdariffa L. provides insights into metabolisms of medicinal natural products.</title>
        <authorList>
            <person name="Kim T."/>
        </authorList>
    </citation>
    <scope>NUCLEOTIDE SEQUENCE [LARGE SCALE GENOMIC DNA]</scope>
    <source>
        <strain evidence="15">TK-2024</strain>
        <tissue evidence="15">Old leaves</tissue>
    </source>
</reference>
<organism evidence="15 16">
    <name type="scientific">Hibiscus sabdariffa</name>
    <name type="common">roselle</name>
    <dbReference type="NCBI Taxonomy" id="183260"/>
    <lineage>
        <taxon>Eukaryota</taxon>
        <taxon>Viridiplantae</taxon>
        <taxon>Streptophyta</taxon>
        <taxon>Embryophyta</taxon>
        <taxon>Tracheophyta</taxon>
        <taxon>Spermatophyta</taxon>
        <taxon>Magnoliopsida</taxon>
        <taxon>eudicotyledons</taxon>
        <taxon>Gunneridae</taxon>
        <taxon>Pentapetalae</taxon>
        <taxon>rosids</taxon>
        <taxon>malvids</taxon>
        <taxon>Malvales</taxon>
        <taxon>Malvaceae</taxon>
        <taxon>Malvoideae</taxon>
        <taxon>Hibiscus</taxon>
    </lineage>
</organism>
<evidence type="ECO:0000256" key="8">
    <source>
        <dbReference type="ARBA" id="ARBA00022989"/>
    </source>
</evidence>
<feature type="domain" description="Leucine-rich repeat-containing N-terminal plant-type" evidence="14">
    <location>
        <begin position="31"/>
        <end position="76"/>
    </location>
</feature>
<dbReference type="SMART" id="SM00365">
    <property type="entry name" value="LRR_SD22"/>
    <property type="match status" value="8"/>
</dbReference>
<dbReference type="InterPro" id="IPR032675">
    <property type="entry name" value="LRR_dom_sf"/>
</dbReference>
<dbReference type="SMART" id="SM00369">
    <property type="entry name" value="LRR_TYP"/>
    <property type="match status" value="14"/>
</dbReference>
<comment type="similarity">
    <text evidence="2">Belongs to the RLP family.</text>
</comment>
<evidence type="ECO:0000259" key="14">
    <source>
        <dbReference type="Pfam" id="PF08263"/>
    </source>
</evidence>
<dbReference type="PANTHER" id="PTHR48061:SF46">
    <property type="entry name" value="LEUCINE-RICH REPEAT-CONTAINING N-TERMINAL PLANT-TYPE DOMAIN-CONTAINING PROTEIN"/>
    <property type="match status" value="1"/>
</dbReference>
<evidence type="ECO:0000256" key="13">
    <source>
        <dbReference type="SAM" id="SignalP"/>
    </source>
</evidence>
<dbReference type="Proteomes" id="UP001396334">
    <property type="component" value="Unassembled WGS sequence"/>
</dbReference>
<evidence type="ECO:0000313" key="16">
    <source>
        <dbReference type="Proteomes" id="UP001396334"/>
    </source>
</evidence>
<keyword evidence="11" id="KW-0325">Glycoprotein</keyword>
<dbReference type="Gene3D" id="3.80.10.10">
    <property type="entry name" value="Ribonuclease Inhibitor"/>
    <property type="match status" value="3"/>
</dbReference>
<keyword evidence="8 12" id="KW-1133">Transmembrane helix</keyword>
<evidence type="ECO:0000256" key="5">
    <source>
        <dbReference type="ARBA" id="ARBA00022692"/>
    </source>
</evidence>
<keyword evidence="16" id="KW-1185">Reference proteome</keyword>
<protein>
    <recommendedName>
        <fullName evidence="14">Leucine-rich repeat-containing N-terminal plant-type domain-containing protein</fullName>
    </recommendedName>
</protein>
<evidence type="ECO:0000256" key="11">
    <source>
        <dbReference type="ARBA" id="ARBA00023180"/>
    </source>
</evidence>
<evidence type="ECO:0000256" key="2">
    <source>
        <dbReference type="ARBA" id="ARBA00009592"/>
    </source>
</evidence>
<name>A0ABR2PAT3_9ROSI</name>
<dbReference type="InterPro" id="IPR001611">
    <property type="entry name" value="Leu-rich_rpt"/>
</dbReference>
<evidence type="ECO:0000256" key="9">
    <source>
        <dbReference type="ARBA" id="ARBA00023136"/>
    </source>
</evidence>
<dbReference type="SUPFAM" id="SSF52058">
    <property type="entry name" value="L domain-like"/>
    <property type="match status" value="4"/>
</dbReference>
<keyword evidence="5 12" id="KW-0812">Transmembrane</keyword>
<comment type="caution">
    <text evidence="15">The sequence shown here is derived from an EMBL/GenBank/DDBJ whole genome shotgun (WGS) entry which is preliminary data.</text>
</comment>
<evidence type="ECO:0000256" key="6">
    <source>
        <dbReference type="ARBA" id="ARBA00022729"/>
    </source>
</evidence>